<organism evidence="2 3">
    <name type="scientific">Dichotomopilus funicola</name>
    <dbReference type="NCBI Taxonomy" id="1934379"/>
    <lineage>
        <taxon>Eukaryota</taxon>
        <taxon>Fungi</taxon>
        <taxon>Dikarya</taxon>
        <taxon>Ascomycota</taxon>
        <taxon>Pezizomycotina</taxon>
        <taxon>Sordariomycetes</taxon>
        <taxon>Sordariomycetidae</taxon>
        <taxon>Sordariales</taxon>
        <taxon>Chaetomiaceae</taxon>
        <taxon>Dichotomopilus</taxon>
    </lineage>
</organism>
<proteinExistence type="predicted"/>
<dbReference type="InterPro" id="IPR011058">
    <property type="entry name" value="Cyanovirin-N"/>
</dbReference>
<dbReference type="Pfam" id="PF08881">
    <property type="entry name" value="CVNH"/>
    <property type="match status" value="1"/>
</dbReference>
<sequence>MASAGGGFKHSCAANWMVAGRFLMTDCKTGNGEEMIRTALDLDNCIGNEQSDMKPMNK</sequence>
<feature type="domain" description="Cyanovirin-N" evidence="1">
    <location>
        <begin position="8"/>
        <end position="54"/>
    </location>
</feature>
<keyword evidence="3" id="KW-1185">Reference proteome</keyword>
<reference evidence="2" key="2">
    <citation type="submission" date="2023-05" db="EMBL/GenBank/DDBJ databases">
        <authorList>
            <consortium name="Lawrence Berkeley National Laboratory"/>
            <person name="Steindorff A."/>
            <person name="Hensen N."/>
            <person name="Bonometti L."/>
            <person name="Westerberg I."/>
            <person name="Brannstrom I.O."/>
            <person name="Guillou S."/>
            <person name="Cros-Aarteil S."/>
            <person name="Calhoun S."/>
            <person name="Haridas S."/>
            <person name="Kuo A."/>
            <person name="Mondo S."/>
            <person name="Pangilinan J."/>
            <person name="Riley R."/>
            <person name="Labutti K."/>
            <person name="Andreopoulos B."/>
            <person name="Lipzen A."/>
            <person name="Chen C."/>
            <person name="Yanf M."/>
            <person name="Daum C."/>
            <person name="Ng V."/>
            <person name="Clum A."/>
            <person name="Ohm R."/>
            <person name="Martin F."/>
            <person name="Silar P."/>
            <person name="Natvig D."/>
            <person name="Lalanne C."/>
            <person name="Gautier V."/>
            <person name="Ament-Velasquez S.L."/>
            <person name="Kruys A."/>
            <person name="Hutchinson M.I."/>
            <person name="Powell A.J."/>
            <person name="Barry K."/>
            <person name="Miller A.N."/>
            <person name="Grigoriev I.V."/>
            <person name="Debuchy R."/>
            <person name="Gladieux P."/>
            <person name="Thoren M.H."/>
            <person name="Johannesson H."/>
        </authorList>
    </citation>
    <scope>NUCLEOTIDE SEQUENCE</scope>
    <source>
        <strain evidence="2">CBS 141.50</strain>
    </source>
</reference>
<protein>
    <recommendedName>
        <fullName evidence="1">Cyanovirin-N domain-containing protein</fullName>
    </recommendedName>
</protein>
<dbReference type="AlphaFoldDB" id="A0AAN6UYE7"/>
<dbReference type="EMBL" id="MU853610">
    <property type="protein sequence ID" value="KAK4141528.1"/>
    <property type="molecule type" value="Genomic_DNA"/>
</dbReference>
<dbReference type="SUPFAM" id="SSF51322">
    <property type="entry name" value="Cyanovirin-N"/>
    <property type="match status" value="1"/>
</dbReference>
<dbReference type="GeneID" id="87818170"/>
<evidence type="ECO:0000313" key="2">
    <source>
        <dbReference type="EMBL" id="KAK4141528.1"/>
    </source>
</evidence>
<dbReference type="Gene3D" id="2.30.60.10">
    <property type="entry name" value="Cyanovirin-N"/>
    <property type="match status" value="1"/>
</dbReference>
<accession>A0AAN6UYE7</accession>
<gene>
    <name evidence="2" type="ORF">C8A04DRAFT_30898</name>
</gene>
<evidence type="ECO:0000313" key="3">
    <source>
        <dbReference type="Proteomes" id="UP001302676"/>
    </source>
</evidence>
<dbReference type="RefSeq" id="XP_062634899.1">
    <property type="nucleotide sequence ID" value="XM_062781557.1"/>
</dbReference>
<dbReference type="InterPro" id="IPR036673">
    <property type="entry name" value="Cyanovirin-N_sf"/>
</dbReference>
<name>A0AAN6UYE7_9PEZI</name>
<comment type="caution">
    <text evidence="2">The sequence shown here is derived from an EMBL/GenBank/DDBJ whole genome shotgun (WGS) entry which is preliminary data.</text>
</comment>
<evidence type="ECO:0000259" key="1">
    <source>
        <dbReference type="Pfam" id="PF08881"/>
    </source>
</evidence>
<dbReference type="Proteomes" id="UP001302676">
    <property type="component" value="Unassembled WGS sequence"/>
</dbReference>
<reference evidence="2" key="1">
    <citation type="journal article" date="2023" name="Mol. Phylogenet. Evol.">
        <title>Genome-scale phylogeny and comparative genomics of the fungal order Sordariales.</title>
        <authorList>
            <person name="Hensen N."/>
            <person name="Bonometti L."/>
            <person name="Westerberg I."/>
            <person name="Brannstrom I.O."/>
            <person name="Guillou S."/>
            <person name="Cros-Aarteil S."/>
            <person name="Calhoun S."/>
            <person name="Haridas S."/>
            <person name="Kuo A."/>
            <person name="Mondo S."/>
            <person name="Pangilinan J."/>
            <person name="Riley R."/>
            <person name="LaButti K."/>
            <person name="Andreopoulos B."/>
            <person name="Lipzen A."/>
            <person name="Chen C."/>
            <person name="Yan M."/>
            <person name="Daum C."/>
            <person name="Ng V."/>
            <person name="Clum A."/>
            <person name="Steindorff A."/>
            <person name="Ohm R.A."/>
            <person name="Martin F."/>
            <person name="Silar P."/>
            <person name="Natvig D.O."/>
            <person name="Lalanne C."/>
            <person name="Gautier V."/>
            <person name="Ament-Velasquez S.L."/>
            <person name="Kruys A."/>
            <person name="Hutchinson M.I."/>
            <person name="Powell A.J."/>
            <person name="Barry K."/>
            <person name="Miller A.N."/>
            <person name="Grigoriev I.V."/>
            <person name="Debuchy R."/>
            <person name="Gladieux P."/>
            <person name="Hiltunen Thoren M."/>
            <person name="Johannesson H."/>
        </authorList>
    </citation>
    <scope>NUCLEOTIDE SEQUENCE</scope>
    <source>
        <strain evidence="2">CBS 141.50</strain>
    </source>
</reference>